<dbReference type="KEGG" id="bbro:BAU06_07495"/>
<dbReference type="InterPro" id="IPR050194">
    <property type="entry name" value="Glycosyltransferase_grp1"/>
</dbReference>
<dbReference type="GO" id="GO:0016491">
    <property type="term" value="F:oxidoreductase activity"/>
    <property type="evidence" value="ECO:0007669"/>
    <property type="project" value="UniProtKB-KW"/>
</dbReference>
<feature type="domain" description="Glycosyltransferase subfamily 4-like N-terminal" evidence="2">
    <location>
        <begin position="14"/>
        <end position="180"/>
    </location>
</feature>
<dbReference type="SUPFAM" id="SSF53756">
    <property type="entry name" value="UDP-Glycosyltransferase/glycogen phosphorylase"/>
    <property type="match status" value="1"/>
</dbReference>
<dbReference type="InterPro" id="IPR001296">
    <property type="entry name" value="Glyco_trans_1"/>
</dbReference>
<dbReference type="STRING" id="463025.BAU08_07725"/>
<evidence type="ECO:0000313" key="3">
    <source>
        <dbReference type="EMBL" id="ANN66153.1"/>
    </source>
</evidence>
<dbReference type="InterPro" id="IPR028098">
    <property type="entry name" value="Glyco_trans_4-like_N"/>
</dbReference>
<gene>
    <name evidence="3" type="ORF">BAU06_07495</name>
    <name evidence="4" type="ORF">BAU08_07725</name>
</gene>
<dbReference type="EMBL" id="CP016171">
    <property type="protein sequence ID" value="ANN71234.1"/>
    <property type="molecule type" value="Genomic_DNA"/>
</dbReference>
<name>A0A193FW31_9BORD</name>
<feature type="domain" description="Glycosyl transferase family 1" evidence="1">
    <location>
        <begin position="193"/>
        <end position="346"/>
    </location>
</feature>
<dbReference type="EMBL" id="CP016170">
    <property type="protein sequence ID" value="ANN66153.1"/>
    <property type="molecule type" value="Genomic_DNA"/>
</dbReference>
<organism evidence="4 6">
    <name type="scientific">Bordetella bronchialis</name>
    <dbReference type="NCBI Taxonomy" id="463025"/>
    <lineage>
        <taxon>Bacteria</taxon>
        <taxon>Pseudomonadati</taxon>
        <taxon>Pseudomonadota</taxon>
        <taxon>Betaproteobacteria</taxon>
        <taxon>Burkholderiales</taxon>
        <taxon>Alcaligenaceae</taxon>
        <taxon>Bordetella</taxon>
    </lineage>
</organism>
<reference evidence="5 6" key="1">
    <citation type="submission" date="2016-06" db="EMBL/GenBank/DDBJ databases">
        <title>Complete genome sequences of Bordetella bronchialis and Bordetella flabilis.</title>
        <authorList>
            <person name="LiPuma J.J."/>
            <person name="Spilker T."/>
        </authorList>
    </citation>
    <scope>NUCLEOTIDE SEQUENCE [LARGE SCALE GENOMIC DNA]</scope>
    <source>
        <strain evidence="4 6">AU17976</strain>
        <strain evidence="3 5">AU3182</strain>
    </source>
</reference>
<accession>A0A193FW31</accession>
<keyword evidence="5" id="KW-1185">Reference proteome</keyword>
<dbReference type="CDD" id="cd03811">
    <property type="entry name" value="GT4_GT28_WabH-like"/>
    <property type="match status" value="1"/>
</dbReference>
<dbReference type="Pfam" id="PF13439">
    <property type="entry name" value="Glyco_transf_4"/>
    <property type="match status" value="1"/>
</dbReference>
<evidence type="ECO:0000313" key="4">
    <source>
        <dbReference type="EMBL" id="ANN71234.1"/>
    </source>
</evidence>
<dbReference type="OrthoDB" id="570545at2"/>
<dbReference type="GO" id="GO:0016758">
    <property type="term" value="F:hexosyltransferase activity"/>
    <property type="evidence" value="ECO:0007669"/>
    <property type="project" value="TreeGrafter"/>
</dbReference>
<dbReference type="PANTHER" id="PTHR45947:SF3">
    <property type="entry name" value="SULFOQUINOVOSYL TRANSFERASE SQD2"/>
    <property type="match status" value="1"/>
</dbReference>
<dbReference type="AlphaFoldDB" id="A0A193FW31"/>
<evidence type="ECO:0000313" key="5">
    <source>
        <dbReference type="Proteomes" id="UP000091897"/>
    </source>
</evidence>
<dbReference type="Pfam" id="PF00534">
    <property type="entry name" value="Glycos_transf_1"/>
    <property type="match status" value="1"/>
</dbReference>
<proteinExistence type="predicted"/>
<dbReference type="RefSeq" id="WP_066346471.1">
    <property type="nucleotide sequence ID" value="NZ_CBCSFJ010000019.1"/>
</dbReference>
<dbReference type="Gene3D" id="3.40.50.2000">
    <property type="entry name" value="Glycogen Phosphorylase B"/>
    <property type="match status" value="2"/>
</dbReference>
<keyword evidence="3" id="KW-0560">Oxidoreductase</keyword>
<dbReference type="Proteomes" id="UP000092213">
    <property type="component" value="Chromosome"/>
</dbReference>
<keyword evidence="4" id="KW-0808">Transferase</keyword>
<protein>
    <submittedName>
        <fullName evidence="4">Glycosyl transferase</fullName>
    </submittedName>
</protein>
<evidence type="ECO:0000259" key="1">
    <source>
        <dbReference type="Pfam" id="PF00534"/>
    </source>
</evidence>
<sequence>MVDILFVVPDLHRGGVGRCVYFMLEELPRHGLSTSLFCMREIEHEFTPSKATVTRGIARKLSNRAMQLSSPWSLFKLMATIRRQQPAVVCSHGLICNILVAAARTLMPGTFRTVAFEHNSPSAHYRSTSLGRLKRTLLRLCYGAHDDVVGVSRGVVRDLVDMVPSLKDKCRHIYNGIPLDDVRAQARAEGQTLPRDGRVHVVSVGRLVSNKGFQTLIDAACLLNDPGIAFTIVGEGPQRADFEAQIAERLPGSPVRLVGHVDNPFPMLAGADIFLSVSERESFGIVLVEALCLGVPVVATDCPSGPAEILEDGKFGELVPVGDAAAVASAVRALARDSSRRQHLSDLGPQRAADFSLERHCRNVADLFQPLLRKQALDRVGART</sequence>
<evidence type="ECO:0000313" key="6">
    <source>
        <dbReference type="Proteomes" id="UP000092213"/>
    </source>
</evidence>
<dbReference type="PANTHER" id="PTHR45947">
    <property type="entry name" value="SULFOQUINOVOSYL TRANSFERASE SQD2"/>
    <property type="match status" value="1"/>
</dbReference>
<dbReference type="Proteomes" id="UP000091897">
    <property type="component" value="Chromosome"/>
</dbReference>
<evidence type="ECO:0000259" key="2">
    <source>
        <dbReference type="Pfam" id="PF13439"/>
    </source>
</evidence>